<dbReference type="PANTHER" id="PTHR43908">
    <property type="entry name" value="AT29763P-RELATED"/>
    <property type="match status" value="1"/>
</dbReference>
<dbReference type="STRING" id="321614.Q0UWL9"/>
<dbReference type="InterPro" id="IPR051100">
    <property type="entry name" value="DnaJ_subfamily_B/C"/>
</dbReference>
<dbReference type="GO" id="GO:0051082">
    <property type="term" value="F:unfolded protein binding"/>
    <property type="evidence" value="ECO:0000318"/>
    <property type="project" value="GO_Central"/>
</dbReference>
<dbReference type="SMART" id="SM00271">
    <property type="entry name" value="DnaJ"/>
    <property type="match status" value="1"/>
</dbReference>
<dbReference type="PRINTS" id="PR00625">
    <property type="entry name" value="JDOMAIN"/>
</dbReference>
<dbReference type="KEGG" id="pno:SNOG_03845"/>
<dbReference type="GO" id="GO:0042026">
    <property type="term" value="P:protein refolding"/>
    <property type="evidence" value="ECO:0000318"/>
    <property type="project" value="GO_Central"/>
</dbReference>
<dbReference type="EMBL" id="CH445329">
    <property type="protein sequence ID" value="EAT89050.1"/>
    <property type="molecule type" value="Genomic_DNA"/>
</dbReference>
<evidence type="ECO:0000313" key="4">
    <source>
        <dbReference type="EMBL" id="EAT89050.1"/>
    </source>
</evidence>
<sequence length="381" mass="43954">MGVLLLEKEGVCVGFVPTVPWVARGGRHNFVALFIANLSPLHRTSSLFIRTHSPNIVQLPTTEDFYTVLGVTCNATPEAIVRSYRKLALKLHPDRNPGPHATQAFQLLGRAYETLKDEAKRRAYNILYPAVRNQYASTESRREAQPSAASSSQTQELSEAAQVAVLNKSNQERTELLQTKKRELDATIAGIVIQFREAEEDINAAIRSDELTIRVIKNNIRAREFRMRQEKARVEREQRAEFLRWQQAEQERRDREAMKAWEKDQAAIRVARKQKDRAWQASLEKQRVEQEMRARILREQQEEQQRRSRQAADARLVAEYQRQAVAHVAQRQRQEDFNSQHPGSRTFQSLFCLHGCSFRELLGYAYNDAVSLLSEDENSKL</sequence>
<dbReference type="InterPro" id="IPR036869">
    <property type="entry name" value="J_dom_sf"/>
</dbReference>
<dbReference type="GeneID" id="5971254"/>
<dbReference type="GO" id="GO:0005783">
    <property type="term" value="C:endoplasmic reticulum"/>
    <property type="evidence" value="ECO:0007669"/>
    <property type="project" value="UniProtKB-ARBA"/>
</dbReference>
<name>Q0UWL9_PHANO</name>
<dbReference type="AlphaFoldDB" id="Q0UWL9"/>
<dbReference type="PANTHER" id="PTHR43908:SF3">
    <property type="entry name" value="AT29763P-RELATED"/>
    <property type="match status" value="1"/>
</dbReference>
<dbReference type="Proteomes" id="UP000001055">
    <property type="component" value="Unassembled WGS sequence"/>
</dbReference>
<dbReference type="CDD" id="cd06257">
    <property type="entry name" value="DnaJ"/>
    <property type="match status" value="1"/>
</dbReference>
<evidence type="ECO:0000259" key="3">
    <source>
        <dbReference type="PROSITE" id="PS50076"/>
    </source>
</evidence>
<reference evidence="5" key="1">
    <citation type="journal article" date="2007" name="Plant Cell">
        <title>Dothideomycete-plant interactions illuminated by genome sequencing and EST analysis of the wheat pathogen Stagonospora nodorum.</title>
        <authorList>
            <person name="Hane J.K."/>
            <person name="Lowe R.G."/>
            <person name="Solomon P.S."/>
            <person name="Tan K.C."/>
            <person name="Schoch C.L."/>
            <person name="Spatafora J.W."/>
            <person name="Crous P.W."/>
            <person name="Kodira C."/>
            <person name="Birren B.W."/>
            <person name="Galagan J.E."/>
            <person name="Torriani S.F."/>
            <person name="McDonald B.A."/>
            <person name="Oliver R.P."/>
        </authorList>
    </citation>
    <scope>NUCLEOTIDE SEQUENCE [LARGE SCALE GENOMIC DNA]</scope>
    <source>
        <strain evidence="5">SN15 / ATCC MYA-4574 / FGSC 10173</strain>
    </source>
</reference>
<feature type="compositionally biased region" description="Low complexity" evidence="2">
    <location>
        <begin position="145"/>
        <end position="156"/>
    </location>
</feature>
<organism evidence="4 5">
    <name type="scientific">Phaeosphaeria nodorum (strain SN15 / ATCC MYA-4574 / FGSC 10173)</name>
    <name type="common">Glume blotch fungus</name>
    <name type="synonym">Parastagonospora nodorum</name>
    <dbReference type="NCBI Taxonomy" id="321614"/>
    <lineage>
        <taxon>Eukaryota</taxon>
        <taxon>Fungi</taxon>
        <taxon>Dikarya</taxon>
        <taxon>Ascomycota</taxon>
        <taxon>Pezizomycotina</taxon>
        <taxon>Dothideomycetes</taxon>
        <taxon>Pleosporomycetidae</taxon>
        <taxon>Pleosporales</taxon>
        <taxon>Pleosporineae</taxon>
        <taxon>Phaeosphaeriaceae</taxon>
        <taxon>Parastagonospora</taxon>
    </lineage>
</organism>
<dbReference type="OMA" id="LMGERHD"/>
<dbReference type="Gene3D" id="1.10.287.110">
    <property type="entry name" value="DnaJ domain"/>
    <property type="match status" value="1"/>
</dbReference>
<evidence type="ECO:0000256" key="2">
    <source>
        <dbReference type="SAM" id="MobiDB-lite"/>
    </source>
</evidence>
<dbReference type="PROSITE" id="PS00636">
    <property type="entry name" value="DNAJ_1"/>
    <property type="match status" value="1"/>
</dbReference>
<dbReference type="InParanoid" id="Q0UWL9"/>
<accession>Q0UWL9</accession>
<dbReference type="Pfam" id="PF00226">
    <property type="entry name" value="DnaJ"/>
    <property type="match status" value="1"/>
</dbReference>
<dbReference type="GO" id="GO:0005737">
    <property type="term" value="C:cytoplasm"/>
    <property type="evidence" value="ECO:0000318"/>
    <property type="project" value="GO_Central"/>
</dbReference>
<gene>
    <name evidence="4" type="ORF">SNOG_03845</name>
</gene>
<evidence type="ECO:0000313" key="5">
    <source>
        <dbReference type="Proteomes" id="UP000001055"/>
    </source>
</evidence>
<proteinExistence type="predicted"/>
<dbReference type="InterPro" id="IPR001623">
    <property type="entry name" value="DnaJ_domain"/>
</dbReference>
<feature type="domain" description="J" evidence="3">
    <location>
        <begin position="64"/>
        <end position="128"/>
    </location>
</feature>
<evidence type="ECO:0000256" key="1">
    <source>
        <dbReference type="SAM" id="Coils"/>
    </source>
</evidence>
<dbReference type="SUPFAM" id="SSF46565">
    <property type="entry name" value="Chaperone J-domain"/>
    <property type="match status" value="1"/>
</dbReference>
<feature type="region of interest" description="Disordered" evidence="2">
    <location>
        <begin position="137"/>
        <end position="156"/>
    </location>
</feature>
<protein>
    <recommendedName>
        <fullName evidence="3">J domain-containing protein</fullName>
    </recommendedName>
</protein>
<dbReference type="VEuPathDB" id="FungiDB:JI435_429470"/>
<feature type="coiled-coil region" evidence="1">
    <location>
        <begin position="280"/>
        <end position="307"/>
    </location>
</feature>
<dbReference type="InterPro" id="IPR018253">
    <property type="entry name" value="DnaJ_domain_CS"/>
</dbReference>
<keyword evidence="1" id="KW-0175">Coiled coil</keyword>
<dbReference type="RefSeq" id="XP_001794391.1">
    <property type="nucleotide sequence ID" value="XM_001794339.1"/>
</dbReference>
<dbReference type="PROSITE" id="PS50076">
    <property type="entry name" value="DNAJ_2"/>
    <property type="match status" value="1"/>
</dbReference>